<proteinExistence type="predicted"/>
<evidence type="ECO:0000313" key="1">
    <source>
        <dbReference type="EMBL" id="KAJ9069954.1"/>
    </source>
</evidence>
<sequence>MAVSPEQSTKILNLSCLLVQLGAALTIGILSLALFAGLRIKWPALHYPKSRFHSYSPPLLTNSLFGWIIDLVGINEEQILDLIGLDAVMILRFFKLSRTLFFICSVYGVFVLLSLTLSNTSSNILDSYPSKDNFTVSGLRHDDLRLIGHCIGVYVFTLTSFYLFDREYQVFCHLRWSYLKSNQSNITARSVLVQGVPEKFRQEDSFSSFLNVLNVGKAEKVVFYQHAPELSKLLAKRMKVLLKTEHLITKWLHNPWVSDSFTTEDVRLSLEQNTMLQIDNKKRPTLQTELFGRKVDAINYYYQILKKLDASIQQARNDKTYPASSLGFITFKSIHSAHYASQVLTNSSLSKFRITLAPEPRDIIWSNFNLNSSEVFVRNAAAWLATLIVTVLYVAAMPNICYLDSQRIICTHLDLPSGEHQFFVRCLKMLLIPALITGFTSITPRIFGMVSKLQGATSYSAAQWSTASKHFVFLLIIWFSFAVLPVCRKQGLECFYYSSFDFETLVQSLPNASPLFISFVIVSGIVGFPLQLLQPGRVLLFTLKRFFCSTPRDFAGLLAPVHLNYGWLYGQPMFVFVIVMTYSVYSPLILIFGTIYFFVGHIVLKYLLLYVFCRRYESGGLAWPKVFRRLMLGVFLLQTVMVGVFSLKLRFDLAIAILPLLMFSIWFCYYISRSYPKDCQFLPTDFLHEGSAPQAQPTELPSLPPPNQSETIRITITSSRSSALLPADDFDGFLSSTARVSGVLDSSIVQYENPAIVGRLPSLWLPCAITTLRFLGCKGTCSCFFPISNWSHLAYPFTSPRPRSQRGSFSSYVEVRDSSLPEPCPSLLIQPNTPAPDHPIN</sequence>
<dbReference type="Proteomes" id="UP001165960">
    <property type="component" value="Unassembled WGS sequence"/>
</dbReference>
<name>A0ACC2T5L9_9FUNG</name>
<accession>A0ACC2T5L9</accession>
<keyword evidence="2" id="KW-1185">Reference proteome</keyword>
<protein>
    <submittedName>
        <fullName evidence="1">Uncharacterized protein</fullName>
    </submittedName>
</protein>
<gene>
    <name evidence="1" type="ORF">DSO57_1013459</name>
</gene>
<comment type="caution">
    <text evidence="1">The sequence shown here is derived from an EMBL/GenBank/DDBJ whole genome shotgun (WGS) entry which is preliminary data.</text>
</comment>
<dbReference type="EMBL" id="QTSX02003600">
    <property type="protein sequence ID" value="KAJ9069954.1"/>
    <property type="molecule type" value="Genomic_DNA"/>
</dbReference>
<evidence type="ECO:0000313" key="2">
    <source>
        <dbReference type="Proteomes" id="UP001165960"/>
    </source>
</evidence>
<reference evidence="1" key="1">
    <citation type="submission" date="2022-04" db="EMBL/GenBank/DDBJ databases">
        <title>Genome of the entomopathogenic fungus Entomophthora muscae.</title>
        <authorList>
            <person name="Elya C."/>
            <person name="Lovett B.R."/>
            <person name="Lee E."/>
            <person name="Macias A.M."/>
            <person name="Hajek A.E."/>
            <person name="De Bivort B.L."/>
            <person name="Kasson M.T."/>
            <person name="De Fine Licht H.H."/>
            <person name="Stajich J.E."/>
        </authorList>
    </citation>
    <scope>NUCLEOTIDE SEQUENCE</scope>
    <source>
        <strain evidence="1">Berkeley</strain>
    </source>
</reference>
<organism evidence="1 2">
    <name type="scientific">Entomophthora muscae</name>
    <dbReference type="NCBI Taxonomy" id="34485"/>
    <lineage>
        <taxon>Eukaryota</taxon>
        <taxon>Fungi</taxon>
        <taxon>Fungi incertae sedis</taxon>
        <taxon>Zoopagomycota</taxon>
        <taxon>Entomophthoromycotina</taxon>
        <taxon>Entomophthoromycetes</taxon>
        <taxon>Entomophthorales</taxon>
        <taxon>Entomophthoraceae</taxon>
        <taxon>Entomophthora</taxon>
    </lineage>
</organism>